<keyword evidence="3" id="KW-0456">Lyase</keyword>
<dbReference type="RefSeq" id="WP_145086015.1">
    <property type="nucleotide sequence ID" value="NZ_CP036274.1"/>
</dbReference>
<accession>A0A517Y752</accession>
<evidence type="ECO:0000256" key="1">
    <source>
        <dbReference type="ARBA" id="ARBA00022793"/>
    </source>
</evidence>
<evidence type="ECO:0000256" key="2">
    <source>
        <dbReference type="ARBA" id="ARBA00023052"/>
    </source>
</evidence>
<dbReference type="SUPFAM" id="SSF52518">
    <property type="entry name" value="Thiamin diphosphate-binding fold (THDP-binding)"/>
    <property type="match status" value="1"/>
</dbReference>
<dbReference type="InterPro" id="IPR000399">
    <property type="entry name" value="TPP-bd_CS"/>
</dbReference>
<reference evidence="5 6" key="1">
    <citation type="submission" date="2019-02" db="EMBL/GenBank/DDBJ databases">
        <title>Deep-cultivation of Planctomycetes and their phenomic and genomic characterization uncovers novel biology.</title>
        <authorList>
            <person name="Wiegand S."/>
            <person name="Jogler M."/>
            <person name="Boedeker C."/>
            <person name="Pinto D."/>
            <person name="Vollmers J."/>
            <person name="Rivas-Marin E."/>
            <person name="Kohn T."/>
            <person name="Peeters S.H."/>
            <person name="Heuer A."/>
            <person name="Rast P."/>
            <person name="Oberbeckmann S."/>
            <person name="Bunk B."/>
            <person name="Jeske O."/>
            <person name="Meyerdierks A."/>
            <person name="Storesund J.E."/>
            <person name="Kallscheuer N."/>
            <person name="Luecker S."/>
            <person name="Lage O.M."/>
            <person name="Pohl T."/>
            <person name="Merkel B.J."/>
            <person name="Hornburger P."/>
            <person name="Mueller R.-W."/>
            <person name="Bruemmer F."/>
            <person name="Labrenz M."/>
            <person name="Spormann A.M."/>
            <person name="Op den Camp H."/>
            <person name="Overmann J."/>
            <person name="Amann R."/>
            <person name="Jetten M.S.M."/>
            <person name="Mascher T."/>
            <person name="Medema M.H."/>
            <person name="Devos D.P."/>
            <person name="Kaster A.-K."/>
            <person name="Ovreas L."/>
            <person name="Rohde M."/>
            <person name="Galperin M.Y."/>
            <person name="Jogler C."/>
        </authorList>
    </citation>
    <scope>NUCLEOTIDE SEQUENCE [LARGE SCALE GENOMIC DNA]</scope>
    <source>
        <strain evidence="5 6">ETA_A8</strain>
    </source>
</reference>
<keyword evidence="2" id="KW-0786">Thiamine pyrophosphate</keyword>
<name>A0A517Y752_9BACT</name>
<gene>
    <name evidence="5" type="primary">ilvB_1</name>
    <name evidence="5" type="ORF">ETAA8_11330</name>
</gene>
<dbReference type="GO" id="GO:0044281">
    <property type="term" value="P:small molecule metabolic process"/>
    <property type="evidence" value="ECO:0007669"/>
    <property type="project" value="UniProtKB-ARBA"/>
</dbReference>
<dbReference type="InterPro" id="IPR011766">
    <property type="entry name" value="TPP_enzyme_TPP-bd"/>
</dbReference>
<dbReference type="PANTHER" id="PTHR42818">
    <property type="entry name" value="SULFOPYRUVATE DECARBOXYLASE SUBUNIT ALPHA"/>
    <property type="match status" value="1"/>
</dbReference>
<evidence type="ECO:0000259" key="4">
    <source>
        <dbReference type="Pfam" id="PF02775"/>
    </source>
</evidence>
<dbReference type="GO" id="GO:0000287">
    <property type="term" value="F:magnesium ion binding"/>
    <property type="evidence" value="ECO:0007669"/>
    <property type="project" value="InterPro"/>
</dbReference>
<proteinExistence type="predicted"/>
<evidence type="ECO:0000313" key="6">
    <source>
        <dbReference type="Proteomes" id="UP000315017"/>
    </source>
</evidence>
<dbReference type="EC" id="2.2.1.6" evidence="5"/>
<keyword evidence="5" id="KW-0808">Transferase</keyword>
<protein>
    <submittedName>
        <fullName evidence="5">Acetolactate synthase isozyme 1 large subunit</fullName>
        <ecNumber evidence="5">2.2.1.6</ecNumber>
    </submittedName>
</protein>
<feature type="domain" description="Thiamine pyrophosphate enzyme TPP-binding" evidence="4">
    <location>
        <begin position="52"/>
        <end position="167"/>
    </location>
</feature>
<dbReference type="Gene3D" id="3.40.50.970">
    <property type="match status" value="1"/>
</dbReference>
<evidence type="ECO:0000313" key="5">
    <source>
        <dbReference type="EMBL" id="QDU26061.1"/>
    </source>
</evidence>
<dbReference type="AlphaFoldDB" id="A0A517Y752"/>
<dbReference type="EMBL" id="CP036274">
    <property type="protein sequence ID" value="QDU26061.1"/>
    <property type="molecule type" value="Genomic_DNA"/>
</dbReference>
<evidence type="ECO:0000256" key="3">
    <source>
        <dbReference type="ARBA" id="ARBA00023239"/>
    </source>
</evidence>
<dbReference type="GO" id="GO:0030976">
    <property type="term" value="F:thiamine pyrophosphate binding"/>
    <property type="evidence" value="ECO:0007669"/>
    <property type="project" value="InterPro"/>
</dbReference>
<dbReference type="PANTHER" id="PTHR42818:SF1">
    <property type="entry name" value="SULFOPYRUVATE DECARBOXYLASE"/>
    <property type="match status" value="1"/>
</dbReference>
<dbReference type="Pfam" id="PF02775">
    <property type="entry name" value="TPP_enzyme_C"/>
    <property type="match status" value="1"/>
</dbReference>
<keyword evidence="6" id="KW-1185">Reference proteome</keyword>
<dbReference type="GO" id="GO:0016831">
    <property type="term" value="F:carboxy-lyase activity"/>
    <property type="evidence" value="ECO:0007669"/>
    <property type="project" value="UniProtKB-KW"/>
</dbReference>
<dbReference type="InterPro" id="IPR051818">
    <property type="entry name" value="TPP_dependent_decarboxylase"/>
</dbReference>
<organism evidence="5 6">
    <name type="scientific">Anatilimnocola aggregata</name>
    <dbReference type="NCBI Taxonomy" id="2528021"/>
    <lineage>
        <taxon>Bacteria</taxon>
        <taxon>Pseudomonadati</taxon>
        <taxon>Planctomycetota</taxon>
        <taxon>Planctomycetia</taxon>
        <taxon>Pirellulales</taxon>
        <taxon>Pirellulaceae</taxon>
        <taxon>Anatilimnocola</taxon>
    </lineage>
</organism>
<sequence>MKSQAKQRTEMPVLDALQVLIDHCTDWIVVTNQSSSRSWPKLVRRPLDLHYNPSTMGGAVSLALGLAIAQPQRRVLCVSGDGALLMNLGSLVTVVTCAPENLVVCVLDNEMYEVTGGQQLPAPRKKPLDYSALAKGVGFEFPMEFNDLADWQKMSKHFLSHAGPTFLTLTVGPTPIEYLKSPTPPMSEMLPQFRAALET</sequence>
<dbReference type="GO" id="GO:0003984">
    <property type="term" value="F:acetolactate synthase activity"/>
    <property type="evidence" value="ECO:0007669"/>
    <property type="project" value="UniProtKB-EC"/>
</dbReference>
<dbReference type="KEGG" id="aagg:ETAA8_11330"/>
<dbReference type="PROSITE" id="PS00187">
    <property type="entry name" value="TPP_ENZYMES"/>
    <property type="match status" value="1"/>
</dbReference>
<dbReference type="OrthoDB" id="4494979at2"/>
<dbReference type="InterPro" id="IPR029061">
    <property type="entry name" value="THDP-binding"/>
</dbReference>
<keyword evidence="1" id="KW-0210">Decarboxylase</keyword>
<dbReference type="Proteomes" id="UP000315017">
    <property type="component" value="Chromosome"/>
</dbReference>